<dbReference type="OrthoDB" id="3261666at2759"/>
<keyword evidence="4" id="KW-1185">Reference proteome</keyword>
<evidence type="ECO:0000313" key="3">
    <source>
        <dbReference type="EMBL" id="OCH91918.1"/>
    </source>
</evidence>
<evidence type="ECO:0000256" key="2">
    <source>
        <dbReference type="SAM" id="Phobius"/>
    </source>
</evidence>
<name>A0A8E2DNX3_9APHY</name>
<gene>
    <name evidence="3" type="ORF">OBBRIDRAFT_487742</name>
</gene>
<feature type="region of interest" description="Disordered" evidence="1">
    <location>
        <begin position="1"/>
        <end position="55"/>
    </location>
</feature>
<evidence type="ECO:0000256" key="1">
    <source>
        <dbReference type="SAM" id="MobiDB-lite"/>
    </source>
</evidence>
<dbReference type="Proteomes" id="UP000250043">
    <property type="component" value="Unassembled WGS sequence"/>
</dbReference>
<sequence length="368" mass="39680">MAQPIIYRNPPLAGRPPYATDEPDSIYDLPASAAPQYRQPPRQDPNARTSAYNVYDEYLDDASAHSHTSGPGPAKSLNPFDDFLPQRSIPLAAPRPGYAAPVAALNLARPSAVASPEGRMLASPGPEMSQAYPKPLTLVSQQNARVPPPQPISIPSTPHPLQPPMTPIAPVFARPAKADGAVKFADDTPILRGDKEETLLPRRGQRGDDFWRRFSMVAKEENTKPYNQSAWLRNTQSGKTRLARWVWVVGMGLLILIGGAIGLGWWASHNNTTPSAPTAIGGSANEKLQGVSSEAPAAGVAQSSTSLHVSPTYTVARRAVADTIPTAVPIPPFYALPVARHESGRSEPLVPALPVARHRRRHINYTLD</sequence>
<organism evidence="3 4">
    <name type="scientific">Obba rivulosa</name>
    <dbReference type="NCBI Taxonomy" id="1052685"/>
    <lineage>
        <taxon>Eukaryota</taxon>
        <taxon>Fungi</taxon>
        <taxon>Dikarya</taxon>
        <taxon>Basidiomycota</taxon>
        <taxon>Agaricomycotina</taxon>
        <taxon>Agaricomycetes</taxon>
        <taxon>Polyporales</taxon>
        <taxon>Gelatoporiaceae</taxon>
        <taxon>Obba</taxon>
    </lineage>
</organism>
<keyword evidence="2" id="KW-0472">Membrane</keyword>
<evidence type="ECO:0000313" key="4">
    <source>
        <dbReference type="Proteomes" id="UP000250043"/>
    </source>
</evidence>
<keyword evidence="2" id="KW-1133">Transmembrane helix</keyword>
<feature type="transmembrane region" description="Helical" evidence="2">
    <location>
        <begin position="245"/>
        <end position="267"/>
    </location>
</feature>
<accession>A0A8E2DNX3</accession>
<keyword evidence="2" id="KW-0812">Transmembrane</keyword>
<dbReference type="AlphaFoldDB" id="A0A8E2DNX3"/>
<dbReference type="EMBL" id="KV722377">
    <property type="protein sequence ID" value="OCH91918.1"/>
    <property type="molecule type" value="Genomic_DNA"/>
</dbReference>
<feature type="region of interest" description="Disordered" evidence="1">
    <location>
        <begin position="62"/>
        <end position="81"/>
    </location>
</feature>
<proteinExistence type="predicted"/>
<reference evidence="3 4" key="1">
    <citation type="submission" date="2016-07" db="EMBL/GenBank/DDBJ databases">
        <title>Draft genome of the white-rot fungus Obba rivulosa 3A-2.</title>
        <authorList>
            <consortium name="DOE Joint Genome Institute"/>
            <person name="Miettinen O."/>
            <person name="Riley R."/>
            <person name="Acob R."/>
            <person name="Barry K."/>
            <person name="Cullen D."/>
            <person name="De Vries R."/>
            <person name="Hainaut M."/>
            <person name="Hatakka A."/>
            <person name="Henrissat B."/>
            <person name="Hilden K."/>
            <person name="Kuo R."/>
            <person name="Labutti K."/>
            <person name="Lipzen A."/>
            <person name="Makela M.R."/>
            <person name="Sandor L."/>
            <person name="Spatafora J.W."/>
            <person name="Grigoriev I.V."/>
            <person name="Hibbett D.S."/>
        </authorList>
    </citation>
    <scope>NUCLEOTIDE SEQUENCE [LARGE SCALE GENOMIC DNA]</scope>
    <source>
        <strain evidence="3 4">3A-2</strain>
    </source>
</reference>
<protein>
    <submittedName>
        <fullName evidence="3">Uncharacterized protein</fullName>
    </submittedName>
</protein>